<dbReference type="NCBIfam" id="TIGR00592">
    <property type="entry name" value="pol2"/>
    <property type="match status" value="1"/>
</dbReference>
<evidence type="ECO:0000313" key="8">
    <source>
        <dbReference type="Proteomes" id="UP000010094"/>
    </source>
</evidence>
<dbReference type="InterPro" id="IPR006172">
    <property type="entry name" value="DNA-dir_DNA_pol_B"/>
</dbReference>
<dbReference type="InterPro" id="IPR017964">
    <property type="entry name" value="DNA-dir_DNA_pol_B_CS"/>
</dbReference>
<evidence type="ECO:0000313" key="7">
    <source>
        <dbReference type="EMBL" id="AFN83033.1"/>
    </source>
</evidence>
<keyword evidence="2 5" id="KW-0808">Transferase</keyword>
<dbReference type="GO" id="GO:0006272">
    <property type="term" value="P:leading strand elongation"/>
    <property type="evidence" value="ECO:0007669"/>
    <property type="project" value="TreeGrafter"/>
</dbReference>
<dbReference type="InterPro" id="IPR006134">
    <property type="entry name" value="DNA-dir_DNA_pol_B_multi_dom"/>
</dbReference>
<dbReference type="GO" id="GO:0000166">
    <property type="term" value="F:nucleotide binding"/>
    <property type="evidence" value="ECO:0007669"/>
    <property type="project" value="InterPro"/>
</dbReference>
<comment type="catalytic activity">
    <reaction evidence="5">
        <text>DNA(n) + a 2'-deoxyribonucleoside 5'-triphosphate = DNA(n+1) + diphosphate</text>
        <dbReference type="Rhea" id="RHEA:22508"/>
        <dbReference type="Rhea" id="RHEA-COMP:17339"/>
        <dbReference type="Rhea" id="RHEA-COMP:17340"/>
        <dbReference type="ChEBI" id="CHEBI:33019"/>
        <dbReference type="ChEBI" id="CHEBI:61560"/>
        <dbReference type="ChEBI" id="CHEBI:173112"/>
        <dbReference type="EC" id="2.7.7.7"/>
    </reaction>
</comment>
<dbReference type="GO" id="GO:1902975">
    <property type="term" value="P:mitotic DNA replication initiation"/>
    <property type="evidence" value="ECO:0007669"/>
    <property type="project" value="TreeGrafter"/>
</dbReference>
<comment type="similarity">
    <text evidence="1 5">Belongs to the DNA polymerase type-B family.</text>
</comment>
<evidence type="ECO:0000256" key="2">
    <source>
        <dbReference type="ARBA" id="ARBA00022679"/>
    </source>
</evidence>
<dbReference type="SUPFAM" id="SSF53098">
    <property type="entry name" value="Ribonuclease H-like"/>
    <property type="match status" value="1"/>
</dbReference>
<dbReference type="HOGENOM" id="CLU_345439_0_0_1"/>
<dbReference type="PANTHER" id="PTHR45861:SF1">
    <property type="entry name" value="DNA POLYMERASE ALPHA CATALYTIC SUBUNIT"/>
    <property type="match status" value="1"/>
</dbReference>
<dbReference type="EMBL" id="CP003522">
    <property type="protein sequence ID" value="AFN83033.1"/>
    <property type="molecule type" value="Genomic_DNA"/>
</dbReference>
<dbReference type="PRINTS" id="PR00106">
    <property type="entry name" value="DNAPOLB"/>
</dbReference>
<dbReference type="Gene3D" id="1.10.132.60">
    <property type="entry name" value="DNA polymerase family B, C-terminal domain"/>
    <property type="match status" value="1"/>
</dbReference>
<keyword evidence="8" id="KW-1185">Reference proteome</keyword>
<keyword evidence="5" id="KW-0238">DNA-binding</keyword>
<dbReference type="PANTHER" id="PTHR45861">
    <property type="entry name" value="DNA POLYMERASE ALPHA CATALYTIC SUBUNIT"/>
    <property type="match status" value="1"/>
</dbReference>
<dbReference type="SMART" id="SM00486">
    <property type="entry name" value="POLBc"/>
    <property type="match status" value="1"/>
</dbReference>
<feature type="domain" description="DNA-directed DNA polymerase family B multifunctional" evidence="6">
    <location>
        <begin position="356"/>
        <end position="790"/>
    </location>
</feature>
<evidence type="ECO:0000259" key="6">
    <source>
        <dbReference type="Pfam" id="PF00136"/>
    </source>
</evidence>
<dbReference type="RefSeq" id="XP_009264530.1">
    <property type="nucleotide sequence ID" value="XM_009266255.1"/>
</dbReference>
<dbReference type="EC" id="2.7.7.7" evidence="5"/>
<protein>
    <recommendedName>
        <fullName evidence="5">DNA polymerase</fullName>
        <ecNumber evidence="5">2.7.7.7</ecNumber>
    </recommendedName>
</protein>
<dbReference type="VEuPathDB" id="MicrosporidiaDB:EROM_051020"/>
<dbReference type="SUPFAM" id="SSF56672">
    <property type="entry name" value="DNA/RNA polymerases"/>
    <property type="match status" value="1"/>
</dbReference>
<dbReference type="GO" id="GO:0003688">
    <property type="term" value="F:DNA replication origin binding"/>
    <property type="evidence" value="ECO:0007669"/>
    <property type="project" value="TreeGrafter"/>
</dbReference>
<dbReference type="Pfam" id="PF00136">
    <property type="entry name" value="DNA_pol_B"/>
    <property type="match status" value="1"/>
</dbReference>
<accession>I6ZII5</accession>
<name>I6ZII5_ENCRO</name>
<gene>
    <name evidence="7" type="ordered locus">EROM_051020</name>
</gene>
<dbReference type="InterPro" id="IPR043502">
    <property type="entry name" value="DNA/RNA_pol_sf"/>
</dbReference>
<dbReference type="GO" id="GO:0005658">
    <property type="term" value="C:alpha DNA polymerase:primase complex"/>
    <property type="evidence" value="ECO:0007669"/>
    <property type="project" value="TreeGrafter"/>
</dbReference>
<dbReference type="PROSITE" id="PS00116">
    <property type="entry name" value="DNA_POLYMERASE_B"/>
    <property type="match status" value="1"/>
</dbReference>
<organism evidence="7 8">
    <name type="scientific">Encephalitozoon romaleae (strain SJ-2008)</name>
    <name type="common">Microsporidian parasite</name>
    <dbReference type="NCBI Taxonomy" id="1178016"/>
    <lineage>
        <taxon>Eukaryota</taxon>
        <taxon>Fungi</taxon>
        <taxon>Fungi incertae sedis</taxon>
        <taxon>Microsporidia</taxon>
        <taxon>Unikaryonidae</taxon>
        <taxon>Encephalitozoon</taxon>
    </lineage>
</organism>
<evidence type="ECO:0000256" key="3">
    <source>
        <dbReference type="ARBA" id="ARBA00022695"/>
    </source>
</evidence>
<keyword evidence="4 5" id="KW-0239">DNA-directed DNA polymerase</keyword>
<dbReference type="InterPro" id="IPR012337">
    <property type="entry name" value="RNaseH-like_sf"/>
</dbReference>
<dbReference type="GO" id="GO:0003697">
    <property type="term" value="F:single-stranded DNA binding"/>
    <property type="evidence" value="ECO:0007669"/>
    <property type="project" value="TreeGrafter"/>
</dbReference>
<dbReference type="AlphaFoldDB" id="I6ZII5"/>
<dbReference type="OrthoDB" id="6755010at2759"/>
<dbReference type="InterPro" id="IPR023211">
    <property type="entry name" value="DNA_pol_palm_dom_sf"/>
</dbReference>
<reference evidence="7 8" key="1">
    <citation type="journal article" date="2012" name="Proc. Natl. Acad. Sci. U.S.A.">
        <title>Gain and loss of multiple functionally related, horizontally transferred genes in the reduced genomes of two microsporidian parasites.</title>
        <authorList>
            <person name="Pombert J.-F."/>
            <person name="Selman M."/>
            <person name="Burki F."/>
            <person name="Bardell F.T."/>
            <person name="Farinelli L."/>
            <person name="Solter L.F."/>
            <person name="Whitman D.W."/>
            <person name="Weiss L.M."/>
            <person name="Corradi N."/>
            <person name="Keeling P.J."/>
        </authorList>
    </citation>
    <scope>NUCLEOTIDE SEQUENCE [LARGE SCALE GENOMIC DNA]</scope>
    <source>
        <strain evidence="7 8">SJ-2008</strain>
    </source>
</reference>
<evidence type="ECO:0000256" key="5">
    <source>
        <dbReference type="RuleBase" id="RU000442"/>
    </source>
</evidence>
<evidence type="ECO:0000256" key="4">
    <source>
        <dbReference type="ARBA" id="ARBA00022932"/>
    </source>
</evidence>
<dbReference type="GeneID" id="20521334"/>
<dbReference type="GO" id="GO:0003887">
    <property type="term" value="F:DNA-directed DNA polymerase activity"/>
    <property type="evidence" value="ECO:0007669"/>
    <property type="project" value="UniProtKB-KW"/>
</dbReference>
<keyword evidence="3 5" id="KW-0548">Nucleotidyltransferase</keyword>
<proteinExistence type="inferred from homology"/>
<evidence type="ECO:0000256" key="1">
    <source>
        <dbReference type="ARBA" id="ARBA00005755"/>
    </source>
</evidence>
<dbReference type="GO" id="GO:0006273">
    <property type="term" value="P:lagging strand elongation"/>
    <property type="evidence" value="ECO:0007669"/>
    <property type="project" value="TreeGrafter"/>
</dbReference>
<dbReference type="InterPro" id="IPR042087">
    <property type="entry name" value="DNA_pol_B_thumb"/>
</dbReference>
<dbReference type="Proteomes" id="UP000010094">
    <property type="component" value="Chromosome V"/>
</dbReference>
<dbReference type="GO" id="GO:0003682">
    <property type="term" value="F:chromatin binding"/>
    <property type="evidence" value="ECO:0007669"/>
    <property type="project" value="TreeGrafter"/>
</dbReference>
<keyword evidence="5" id="KW-0235">DNA replication</keyword>
<dbReference type="KEGG" id="ero:EROM_051020"/>
<sequence length="947" mass="108127">MKSDVFRYPMYFYILNVEQVDESTVMLYGKHLTELPKTPPTDVCGCNSTSAKICVENIYSPVFLKATNGRDEELKGDIKAFMDSKGVRYVVEPSSKENVFYPSLDRKIELIKVLPERKVSFDDFFSDHSEAIITEFSNPIENIIISRRLRGPCIIRVDEHSMSSKKEIVVKSPGMITFVCNSNFPRLTFGSLAVRFSRIGILKYCLYVQGVLHCGEVRPEDGNESVEAEGANYVLHHTPEVLLRYLNSLMANEGIDCIVYHNLPSPILRRLEISRMVRCDLFAFASGNIKGCDFSIEELSEVLNLEAVGELRRNQEKPESSLKRLIIESKAILQIFQATEALDLSKEMSEISGYILNRALQNLRAERIEYTLLHELYERGYLFPCVASRREVKYTGGLVLSPQVGFYEDLVLLLDFNSLYPSIIQEFNVCFSTIGMFNGRISGDMDGEKLEMLTEKSRSSGRGFLPKILEGFVGRRKAVKDLMKRCKGKEEIKVLEIRQRALKLTANSIYGCLGFAGSRFCNYTMAAYITNKGRDLLLEAKRIAEEGCGMKIIYGDTDSVMVHTGLGGEMSNYKKALEMSVRLKDAINSRYKKIEIEVDKVFKKLLLYKKKKYAGLYITEEGKSSIEYKGLDLVRKDFCEASRRVCRSVLELLLTDFEDPRTYARFYEDEPKRVLNDGNSKIRRAVYDELKKLSSNLEGLPTKDFVIYNTLSKAPENYDPSVALPHVSLALRLKEAGMKFDQGDVACYVIGKGGPNEAPHKRAYHLNEDFAIDYEYYISNQILPPLLRIVGIVKGFHGEKIGRIFGVEKVVKTEVQKSISFLSPCCGIVQEAAPKCKGCSRSIPRTFYIYKVSRMIRREVECLYSADSKCLECGISSYTHMKRCFNCNSELSFVPHNQDFDYFLSNLQAMFAGWDEIEDIIRRHLVVSEYRRIELSKYFEKEINRNH</sequence>
<dbReference type="Gene3D" id="3.90.1600.10">
    <property type="entry name" value="Palm domain of DNA polymerase"/>
    <property type="match status" value="2"/>
</dbReference>